<gene>
    <name evidence="1" type="ORF">NDI76_11510</name>
</gene>
<dbReference type="Proteomes" id="UP001257060">
    <property type="component" value="Unassembled WGS sequence"/>
</dbReference>
<reference evidence="1 2" key="1">
    <citation type="submission" date="2022-06" db="EMBL/GenBank/DDBJ databases">
        <title>Halogeometricum sp. a new haloarchaeum isolate from saline soil.</title>
        <authorList>
            <person name="Strakova D."/>
            <person name="Galisteo C."/>
            <person name="Sanchez-Porro C."/>
            <person name="Ventosa A."/>
        </authorList>
    </citation>
    <scope>NUCLEOTIDE SEQUENCE [LARGE SCALE GENOMIC DNA]</scope>
    <source>
        <strain evidence="1 2">S1BR25-6</strain>
    </source>
</reference>
<dbReference type="RefSeq" id="WP_310924226.1">
    <property type="nucleotide sequence ID" value="NZ_JAMQOP010000002.1"/>
</dbReference>
<comment type="caution">
    <text evidence="1">The sequence shown here is derived from an EMBL/GenBank/DDBJ whole genome shotgun (WGS) entry which is preliminary data.</text>
</comment>
<accession>A0ABU2GF15</accession>
<proteinExistence type="predicted"/>
<evidence type="ECO:0000313" key="1">
    <source>
        <dbReference type="EMBL" id="MDS0299369.1"/>
    </source>
</evidence>
<keyword evidence="2" id="KW-1185">Reference proteome</keyword>
<dbReference type="EMBL" id="JAMQOP010000002">
    <property type="protein sequence ID" value="MDS0299369.1"/>
    <property type="molecule type" value="Genomic_DNA"/>
</dbReference>
<protein>
    <submittedName>
        <fullName evidence="1">Uncharacterized protein</fullName>
    </submittedName>
</protein>
<sequence length="46" mass="5256">MIYDSEKRALNEYAEKVFGHSDIPYRSIVVSLLHNADISVESEISE</sequence>
<name>A0ABU2GF15_9EURY</name>
<evidence type="ECO:0000313" key="2">
    <source>
        <dbReference type="Proteomes" id="UP001257060"/>
    </source>
</evidence>
<organism evidence="1 2">
    <name type="scientific">Halogeometricum salsisoli</name>
    <dbReference type="NCBI Taxonomy" id="2950536"/>
    <lineage>
        <taxon>Archaea</taxon>
        <taxon>Methanobacteriati</taxon>
        <taxon>Methanobacteriota</taxon>
        <taxon>Stenosarchaea group</taxon>
        <taxon>Halobacteria</taxon>
        <taxon>Halobacteriales</taxon>
        <taxon>Haloferacaceae</taxon>
        <taxon>Halogeometricum</taxon>
    </lineage>
</organism>